<dbReference type="Proteomes" id="UP000239590">
    <property type="component" value="Unassembled WGS sequence"/>
</dbReference>
<dbReference type="InterPro" id="IPR025535">
    <property type="entry name" value="DUF4421"/>
</dbReference>
<name>A0A2S7IPG6_9BACT</name>
<comment type="caution">
    <text evidence="2">The sequence shown here is derived from an EMBL/GenBank/DDBJ whole genome shotgun (WGS) entry which is preliminary data.</text>
</comment>
<dbReference type="Pfam" id="PF14391">
    <property type="entry name" value="DUF4421"/>
    <property type="match status" value="1"/>
</dbReference>
<keyword evidence="3" id="KW-1185">Reference proteome</keyword>
<evidence type="ECO:0000313" key="2">
    <source>
        <dbReference type="EMBL" id="PQA59605.1"/>
    </source>
</evidence>
<gene>
    <name evidence="2" type="ORF">C5O19_08185</name>
</gene>
<proteinExistence type="predicted"/>
<accession>A0A2S7IPG6</accession>
<evidence type="ECO:0000313" key="3">
    <source>
        <dbReference type="Proteomes" id="UP000239590"/>
    </source>
</evidence>
<dbReference type="OrthoDB" id="669053at2"/>
<reference evidence="3" key="1">
    <citation type="submission" date="2018-02" db="EMBL/GenBank/DDBJ databases">
        <title>Genome sequencing of Solimonas sp. HR-BB.</title>
        <authorList>
            <person name="Lee Y."/>
            <person name="Jeon C.O."/>
        </authorList>
    </citation>
    <scope>NUCLEOTIDE SEQUENCE [LARGE SCALE GENOMIC DNA]</scope>
    <source>
        <strain evidence="3">HR-U</strain>
    </source>
</reference>
<dbReference type="RefSeq" id="WP_104711227.1">
    <property type="nucleotide sequence ID" value="NZ_PTRA01000001.1"/>
</dbReference>
<sequence length="342" mass="39141">MTSFFRLLPVLLIMGTGSVEAQSSRSEIDTSYISSYVRKLTGRVYMSQKYSRLLMNNSKMRLTYKPNTSLNLGVGATYESLTLNLAYGFGFLNPDHGQGKTKYLDLQSHLYSRHWVTDVYGQFYRGYYLKPQEIKSDSYYLRPDLKLRMVGASVYRLSNGERFSYRAAFVQNEWQKKSAGSWLYGAEIYYGVIKADSALKPSVLAPEYTTEKVRFYKLGPGGGYAYTWVLNRHFFATGSLTANLNLTMSHEYNDNQHETRLHVRPNVNYRAVLGYNSPLWNVNVSLVNSDVGLAGASRTEYLIRTGNYRLTVAKRFDPGKKLRKLAREKRRLLDSGNPIPNE</sequence>
<dbReference type="EMBL" id="PTRA01000001">
    <property type="protein sequence ID" value="PQA59605.1"/>
    <property type="molecule type" value="Genomic_DNA"/>
</dbReference>
<dbReference type="AlphaFoldDB" id="A0A2S7IPG6"/>
<protein>
    <submittedName>
        <fullName evidence="2">Signal protein</fullName>
    </submittedName>
</protein>
<feature type="chain" id="PRO_5015454104" evidence="1">
    <location>
        <begin position="22"/>
        <end position="342"/>
    </location>
</feature>
<organism evidence="2 3">
    <name type="scientific">Siphonobacter curvatus</name>
    <dbReference type="NCBI Taxonomy" id="2094562"/>
    <lineage>
        <taxon>Bacteria</taxon>
        <taxon>Pseudomonadati</taxon>
        <taxon>Bacteroidota</taxon>
        <taxon>Cytophagia</taxon>
        <taxon>Cytophagales</taxon>
        <taxon>Cytophagaceae</taxon>
        <taxon>Siphonobacter</taxon>
    </lineage>
</organism>
<keyword evidence="1" id="KW-0732">Signal</keyword>
<feature type="signal peptide" evidence="1">
    <location>
        <begin position="1"/>
        <end position="21"/>
    </location>
</feature>
<evidence type="ECO:0000256" key="1">
    <source>
        <dbReference type="SAM" id="SignalP"/>
    </source>
</evidence>